<dbReference type="Pfam" id="PF20434">
    <property type="entry name" value="BD-FAE"/>
    <property type="match status" value="1"/>
</dbReference>
<evidence type="ECO:0000256" key="1">
    <source>
        <dbReference type="ARBA" id="ARBA00022801"/>
    </source>
</evidence>
<dbReference type="SUPFAM" id="SSF53474">
    <property type="entry name" value="alpha/beta-Hydrolases"/>
    <property type="match status" value="1"/>
</dbReference>
<feature type="domain" description="Peptidase S9 prolyl oligopeptidase catalytic" evidence="2">
    <location>
        <begin position="256"/>
        <end position="326"/>
    </location>
</feature>
<dbReference type="InterPro" id="IPR001375">
    <property type="entry name" value="Peptidase_S9_cat"/>
</dbReference>
<protein>
    <submittedName>
        <fullName evidence="4">Alpha/beta hydrolase</fullName>
    </submittedName>
</protein>
<dbReference type="Gene3D" id="3.40.50.1820">
    <property type="entry name" value="alpha/beta hydrolase"/>
    <property type="match status" value="1"/>
</dbReference>
<dbReference type="Pfam" id="PF00326">
    <property type="entry name" value="Peptidase_S9"/>
    <property type="match status" value="1"/>
</dbReference>
<reference evidence="4 5" key="1">
    <citation type="submission" date="2018-11" db="EMBL/GenBank/DDBJ databases">
        <title>Saccharopolyspora rhizosphaerae sp. nov., an actinomycete isolated from rhizosphere soil in Thailand.</title>
        <authorList>
            <person name="Intra B."/>
            <person name="Euanorasetr J."/>
            <person name="Take A."/>
            <person name="Inahashi Y."/>
            <person name="Mori M."/>
            <person name="Panbangred W."/>
            <person name="Matsumoto A."/>
        </authorList>
    </citation>
    <scope>NUCLEOTIDE SEQUENCE [LARGE SCALE GENOMIC DNA]</scope>
    <source>
        <strain evidence="4 5">H219</strain>
    </source>
</reference>
<dbReference type="AlphaFoldDB" id="A0A426JQW6"/>
<name>A0A426JQW6_9PSEU</name>
<dbReference type="PANTHER" id="PTHR48081:SF13">
    <property type="entry name" value="ALPHA_BETA HYDROLASE"/>
    <property type="match status" value="1"/>
</dbReference>
<evidence type="ECO:0000259" key="2">
    <source>
        <dbReference type="Pfam" id="PF00326"/>
    </source>
</evidence>
<dbReference type="InterPro" id="IPR029058">
    <property type="entry name" value="AB_hydrolase_fold"/>
</dbReference>
<accession>A0A426JQW6</accession>
<dbReference type="GO" id="GO:0006508">
    <property type="term" value="P:proteolysis"/>
    <property type="evidence" value="ECO:0007669"/>
    <property type="project" value="InterPro"/>
</dbReference>
<dbReference type="PROSITE" id="PS51257">
    <property type="entry name" value="PROKAR_LIPOPROTEIN"/>
    <property type="match status" value="1"/>
</dbReference>
<keyword evidence="5" id="KW-1185">Reference proteome</keyword>
<dbReference type="GO" id="GO:0008236">
    <property type="term" value="F:serine-type peptidase activity"/>
    <property type="evidence" value="ECO:0007669"/>
    <property type="project" value="InterPro"/>
</dbReference>
<dbReference type="PANTHER" id="PTHR48081">
    <property type="entry name" value="AB HYDROLASE SUPERFAMILY PROTEIN C4A8.06C"/>
    <property type="match status" value="1"/>
</dbReference>
<dbReference type="InterPro" id="IPR050300">
    <property type="entry name" value="GDXG_lipolytic_enzyme"/>
</dbReference>
<keyword evidence="1 4" id="KW-0378">Hydrolase</keyword>
<comment type="caution">
    <text evidence="4">The sequence shown here is derived from an EMBL/GenBank/DDBJ whole genome shotgun (WGS) entry which is preliminary data.</text>
</comment>
<feature type="domain" description="BD-FAE-like" evidence="3">
    <location>
        <begin position="57"/>
        <end position="231"/>
    </location>
</feature>
<sequence>MARRVLAPGLVLVVLVATGCSRPEADDVPAGPVRDLGAQQVFRHQVYAQRDTGALRLDLFVPPRRGVATPLVVYVHGGGWDAGVRTLDADASAPEAPAAQRLWERGYAVATVDYRLSGVARSPAQVVDVADAVRWLQARSARWGLDPDRALWGASAGGHLVSQLGMVAGDPAEPGGGLTGIRAVVDWFGPSDLSAEAQHEHPRLQDYVRRAVAGLLGCLPVDCPDVADAASSAGACGWWSPSAHRRPGLRRPGRYPVRNVSGDEPPFLIQQGTADSLVPLDQSLDFAETLRSSGVTAEVHPYQGLDHGFGVGPQTALVVDTLDIFVRTHV</sequence>
<organism evidence="4 5">
    <name type="scientific">Saccharopolyspora rhizosphaerae</name>
    <dbReference type="NCBI Taxonomy" id="2492662"/>
    <lineage>
        <taxon>Bacteria</taxon>
        <taxon>Bacillati</taxon>
        <taxon>Actinomycetota</taxon>
        <taxon>Actinomycetes</taxon>
        <taxon>Pseudonocardiales</taxon>
        <taxon>Pseudonocardiaceae</taxon>
        <taxon>Saccharopolyspora</taxon>
    </lineage>
</organism>
<gene>
    <name evidence="4" type="ORF">EIL87_16040</name>
</gene>
<dbReference type="EMBL" id="RSAA01000015">
    <property type="protein sequence ID" value="RRO15544.1"/>
    <property type="molecule type" value="Genomic_DNA"/>
</dbReference>
<evidence type="ECO:0000313" key="4">
    <source>
        <dbReference type="EMBL" id="RRO15544.1"/>
    </source>
</evidence>
<evidence type="ECO:0000313" key="5">
    <source>
        <dbReference type="Proteomes" id="UP000274515"/>
    </source>
</evidence>
<dbReference type="Proteomes" id="UP000274515">
    <property type="component" value="Unassembled WGS sequence"/>
</dbReference>
<dbReference type="OrthoDB" id="9803828at2"/>
<dbReference type="RefSeq" id="WP_125091342.1">
    <property type="nucleotide sequence ID" value="NZ_RSAA01000015.1"/>
</dbReference>
<dbReference type="InterPro" id="IPR049492">
    <property type="entry name" value="BD-FAE-like_dom"/>
</dbReference>
<evidence type="ECO:0000259" key="3">
    <source>
        <dbReference type="Pfam" id="PF20434"/>
    </source>
</evidence>
<proteinExistence type="predicted"/>